<dbReference type="SUPFAM" id="SSF82171">
    <property type="entry name" value="DPP6 N-terminal domain-like"/>
    <property type="match status" value="1"/>
</dbReference>
<evidence type="ECO:0000313" key="1">
    <source>
        <dbReference type="EMBL" id="SVD92136.1"/>
    </source>
</evidence>
<dbReference type="Pfam" id="PF07676">
    <property type="entry name" value="PD40"/>
    <property type="match status" value="1"/>
</dbReference>
<proteinExistence type="predicted"/>
<dbReference type="EMBL" id="UINC01182110">
    <property type="protein sequence ID" value="SVD92136.1"/>
    <property type="molecule type" value="Genomic_DNA"/>
</dbReference>
<dbReference type="AlphaFoldDB" id="A0A382Z9G8"/>
<reference evidence="1" key="1">
    <citation type="submission" date="2018-05" db="EMBL/GenBank/DDBJ databases">
        <authorList>
            <person name="Lanie J.A."/>
            <person name="Ng W.-L."/>
            <person name="Kazmierczak K.M."/>
            <person name="Andrzejewski T.M."/>
            <person name="Davidsen T.M."/>
            <person name="Wayne K.J."/>
            <person name="Tettelin H."/>
            <person name="Glass J.I."/>
            <person name="Rusch D."/>
            <person name="Podicherti R."/>
            <person name="Tsui H.-C.T."/>
            <person name="Winkler M.E."/>
        </authorList>
    </citation>
    <scope>NUCLEOTIDE SEQUENCE</scope>
</reference>
<evidence type="ECO:0008006" key="2">
    <source>
        <dbReference type="Google" id="ProtNLM"/>
    </source>
</evidence>
<protein>
    <recommendedName>
        <fullName evidence="2">Dipeptidylpeptidase IV N-terminal domain-containing protein</fullName>
    </recommendedName>
</protein>
<gene>
    <name evidence="1" type="ORF">METZ01_LOCUS444990</name>
</gene>
<sequence length="133" mass="15183">MDLRTFISCLLLLAQWGWAQQVYLEPPDSAKELFASRPMPRVSLSPDGQHLLIAERYRFRRINELASRVQALAGIRLNPSSNGPALPEYYFRMEIKNIASGKNKSLKLPSGGKRFSLPIWSPDGRKFAFLQYN</sequence>
<feature type="non-terminal residue" evidence="1">
    <location>
        <position position="133"/>
    </location>
</feature>
<dbReference type="InterPro" id="IPR011659">
    <property type="entry name" value="WD40"/>
</dbReference>
<accession>A0A382Z9G8</accession>
<organism evidence="1">
    <name type="scientific">marine metagenome</name>
    <dbReference type="NCBI Taxonomy" id="408172"/>
    <lineage>
        <taxon>unclassified sequences</taxon>
        <taxon>metagenomes</taxon>
        <taxon>ecological metagenomes</taxon>
    </lineage>
</organism>
<name>A0A382Z9G8_9ZZZZ</name>